<dbReference type="OMA" id="FQMLSFS"/>
<dbReference type="OrthoDB" id="1870356at2759"/>
<keyword evidence="2" id="KW-1185">Reference proteome</keyword>
<dbReference type="AlphaFoldDB" id="A0A2R6RTE3"/>
<proteinExistence type="predicted"/>
<evidence type="ECO:0000313" key="1">
    <source>
        <dbReference type="EMBL" id="PSS33291.1"/>
    </source>
</evidence>
<accession>A0A2R6RTE3</accession>
<protein>
    <submittedName>
        <fullName evidence="1">Transcription factor bHLH103 like</fullName>
    </submittedName>
</protein>
<gene>
    <name evidence="1" type="ORF">CEY00_Acc03679</name>
</gene>
<dbReference type="Gramene" id="PSS33291">
    <property type="protein sequence ID" value="PSS33291"/>
    <property type="gene ID" value="CEY00_Acc03679"/>
</dbReference>
<comment type="caution">
    <text evidence="1">The sequence shown here is derived from an EMBL/GenBank/DDBJ whole genome shotgun (WGS) entry which is preliminary data.</text>
</comment>
<dbReference type="EMBL" id="NKQK01000003">
    <property type="protein sequence ID" value="PSS33291.1"/>
    <property type="molecule type" value="Genomic_DNA"/>
</dbReference>
<feature type="non-terminal residue" evidence="1">
    <location>
        <position position="237"/>
    </location>
</feature>
<organism evidence="1 2">
    <name type="scientific">Actinidia chinensis var. chinensis</name>
    <name type="common">Chinese soft-hair kiwi</name>
    <dbReference type="NCBI Taxonomy" id="1590841"/>
    <lineage>
        <taxon>Eukaryota</taxon>
        <taxon>Viridiplantae</taxon>
        <taxon>Streptophyta</taxon>
        <taxon>Embryophyta</taxon>
        <taxon>Tracheophyta</taxon>
        <taxon>Spermatophyta</taxon>
        <taxon>Magnoliopsida</taxon>
        <taxon>eudicotyledons</taxon>
        <taxon>Gunneridae</taxon>
        <taxon>Pentapetalae</taxon>
        <taxon>asterids</taxon>
        <taxon>Ericales</taxon>
        <taxon>Actinidiaceae</taxon>
        <taxon>Actinidia</taxon>
    </lineage>
</organism>
<sequence>MKNAVLPSVFSQLYSYGNSDPVSDIPLQMDNKLNHVYGTGFFTDPNEYNDFDQLRDEGFVINHPQSTTNYQPGSSSLMTTKRVNYPCLGESYLTTPSRHNNIPRGVQPLSLCKKTSVPEYEIDFQATDARKRPIDQVSDGGFSYLVGNNATSREWTKNKKAFCFQEQRHNPFNKEMTEIHRQRVPGRRSQKLSDKITALQKLVSPYGKKLFQILSASYNSTQPIDLKKFGQKQVLEL</sequence>
<reference evidence="1 2" key="1">
    <citation type="submission" date="2017-07" db="EMBL/GenBank/DDBJ databases">
        <title>An improved, manually edited Actinidia chinensis var. chinensis (kiwifruit) genome highlights the challenges associated with draft genomes and gene prediction in plants.</title>
        <authorList>
            <person name="Pilkington S."/>
            <person name="Crowhurst R."/>
            <person name="Hilario E."/>
            <person name="Nardozza S."/>
            <person name="Fraser L."/>
            <person name="Peng Y."/>
            <person name="Gunaseelan K."/>
            <person name="Simpson R."/>
            <person name="Tahir J."/>
            <person name="Deroles S."/>
            <person name="Templeton K."/>
            <person name="Luo Z."/>
            <person name="Davy M."/>
            <person name="Cheng C."/>
            <person name="Mcneilage M."/>
            <person name="Scaglione D."/>
            <person name="Liu Y."/>
            <person name="Zhang Q."/>
            <person name="Datson P."/>
            <person name="De Silva N."/>
            <person name="Gardiner S."/>
            <person name="Bassett H."/>
            <person name="Chagne D."/>
            <person name="Mccallum J."/>
            <person name="Dzierzon H."/>
            <person name="Deng C."/>
            <person name="Wang Y.-Y."/>
            <person name="Barron N."/>
            <person name="Manako K."/>
            <person name="Bowen J."/>
            <person name="Foster T."/>
            <person name="Erridge Z."/>
            <person name="Tiffin H."/>
            <person name="Waite C."/>
            <person name="Davies K."/>
            <person name="Grierson E."/>
            <person name="Laing W."/>
            <person name="Kirk R."/>
            <person name="Chen X."/>
            <person name="Wood M."/>
            <person name="Montefiori M."/>
            <person name="Brummell D."/>
            <person name="Schwinn K."/>
            <person name="Catanach A."/>
            <person name="Fullerton C."/>
            <person name="Li D."/>
            <person name="Meiyalaghan S."/>
            <person name="Nieuwenhuizen N."/>
            <person name="Read N."/>
            <person name="Prakash R."/>
            <person name="Hunter D."/>
            <person name="Zhang H."/>
            <person name="Mckenzie M."/>
            <person name="Knabel M."/>
            <person name="Harris A."/>
            <person name="Allan A."/>
            <person name="Chen A."/>
            <person name="Janssen B."/>
            <person name="Plunkett B."/>
            <person name="Dwamena C."/>
            <person name="Voogd C."/>
            <person name="Leif D."/>
            <person name="Lafferty D."/>
            <person name="Souleyre E."/>
            <person name="Varkonyi-Gasic E."/>
            <person name="Gambi F."/>
            <person name="Hanley J."/>
            <person name="Yao J.-L."/>
            <person name="Cheung J."/>
            <person name="David K."/>
            <person name="Warren B."/>
            <person name="Marsh K."/>
            <person name="Snowden K."/>
            <person name="Lin-Wang K."/>
            <person name="Brian L."/>
            <person name="Martinez-Sanchez M."/>
            <person name="Wang M."/>
            <person name="Ileperuma N."/>
            <person name="Macnee N."/>
            <person name="Campin R."/>
            <person name="Mcatee P."/>
            <person name="Drummond R."/>
            <person name="Espley R."/>
            <person name="Ireland H."/>
            <person name="Wu R."/>
            <person name="Atkinson R."/>
            <person name="Karunairetnam S."/>
            <person name="Bulley S."/>
            <person name="Chunkath S."/>
            <person name="Hanley Z."/>
            <person name="Storey R."/>
            <person name="Thrimawithana A."/>
            <person name="Thomson S."/>
            <person name="David C."/>
            <person name="Testolin R."/>
        </authorList>
    </citation>
    <scope>NUCLEOTIDE SEQUENCE [LARGE SCALE GENOMIC DNA]</scope>
    <source>
        <strain evidence="2">cv. Red5</strain>
        <tissue evidence="1">Young leaf</tissue>
    </source>
</reference>
<dbReference type="Proteomes" id="UP000241394">
    <property type="component" value="Chromosome LG3"/>
</dbReference>
<reference evidence="2" key="2">
    <citation type="journal article" date="2018" name="BMC Genomics">
        <title>A manually annotated Actinidia chinensis var. chinensis (kiwifruit) genome highlights the challenges associated with draft genomes and gene prediction in plants.</title>
        <authorList>
            <person name="Pilkington S.M."/>
            <person name="Crowhurst R."/>
            <person name="Hilario E."/>
            <person name="Nardozza S."/>
            <person name="Fraser L."/>
            <person name="Peng Y."/>
            <person name="Gunaseelan K."/>
            <person name="Simpson R."/>
            <person name="Tahir J."/>
            <person name="Deroles S.C."/>
            <person name="Templeton K."/>
            <person name="Luo Z."/>
            <person name="Davy M."/>
            <person name="Cheng C."/>
            <person name="McNeilage M."/>
            <person name="Scaglione D."/>
            <person name="Liu Y."/>
            <person name="Zhang Q."/>
            <person name="Datson P."/>
            <person name="De Silva N."/>
            <person name="Gardiner S.E."/>
            <person name="Bassett H."/>
            <person name="Chagne D."/>
            <person name="McCallum J."/>
            <person name="Dzierzon H."/>
            <person name="Deng C."/>
            <person name="Wang Y.Y."/>
            <person name="Barron L."/>
            <person name="Manako K."/>
            <person name="Bowen J."/>
            <person name="Foster T.M."/>
            <person name="Erridge Z.A."/>
            <person name="Tiffin H."/>
            <person name="Waite C.N."/>
            <person name="Davies K.M."/>
            <person name="Grierson E.P."/>
            <person name="Laing W.A."/>
            <person name="Kirk R."/>
            <person name="Chen X."/>
            <person name="Wood M."/>
            <person name="Montefiori M."/>
            <person name="Brummell D.A."/>
            <person name="Schwinn K.E."/>
            <person name="Catanach A."/>
            <person name="Fullerton C."/>
            <person name="Li D."/>
            <person name="Meiyalaghan S."/>
            <person name="Nieuwenhuizen N."/>
            <person name="Read N."/>
            <person name="Prakash R."/>
            <person name="Hunter D."/>
            <person name="Zhang H."/>
            <person name="McKenzie M."/>
            <person name="Knabel M."/>
            <person name="Harris A."/>
            <person name="Allan A.C."/>
            <person name="Gleave A."/>
            <person name="Chen A."/>
            <person name="Janssen B.J."/>
            <person name="Plunkett B."/>
            <person name="Ampomah-Dwamena C."/>
            <person name="Voogd C."/>
            <person name="Leif D."/>
            <person name="Lafferty D."/>
            <person name="Souleyre E.J.F."/>
            <person name="Varkonyi-Gasic E."/>
            <person name="Gambi F."/>
            <person name="Hanley J."/>
            <person name="Yao J.L."/>
            <person name="Cheung J."/>
            <person name="David K.M."/>
            <person name="Warren B."/>
            <person name="Marsh K."/>
            <person name="Snowden K.C."/>
            <person name="Lin-Wang K."/>
            <person name="Brian L."/>
            <person name="Martinez-Sanchez M."/>
            <person name="Wang M."/>
            <person name="Ileperuma N."/>
            <person name="Macnee N."/>
            <person name="Campin R."/>
            <person name="McAtee P."/>
            <person name="Drummond R.S.M."/>
            <person name="Espley R.V."/>
            <person name="Ireland H.S."/>
            <person name="Wu R."/>
            <person name="Atkinson R.G."/>
            <person name="Karunairetnam S."/>
            <person name="Bulley S."/>
            <person name="Chunkath S."/>
            <person name="Hanley Z."/>
            <person name="Storey R."/>
            <person name="Thrimawithana A.H."/>
            <person name="Thomson S."/>
            <person name="David C."/>
            <person name="Testolin R."/>
            <person name="Huang H."/>
            <person name="Hellens R.P."/>
            <person name="Schaffer R.J."/>
        </authorList>
    </citation>
    <scope>NUCLEOTIDE SEQUENCE [LARGE SCALE GENOMIC DNA]</scope>
    <source>
        <strain evidence="2">cv. Red5</strain>
    </source>
</reference>
<dbReference type="InParanoid" id="A0A2R6RTE3"/>
<evidence type="ECO:0000313" key="2">
    <source>
        <dbReference type="Proteomes" id="UP000241394"/>
    </source>
</evidence>
<name>A0A2R6RTE3_ACTCC</name>